<evidence type="ECO:0000313" key="2">
    <source>
        <dbReference type="EMBL" id="SOQ38062.1"/>
    </source>
</evidence>
<organism evidence="2">
    <name type="scientific">Spodoptera frugiperda</name>
    <name type="common">Fall armyworm</name>
    <dbReference type="NCBI Taxonomy" id="7108"/>
    <lineage>
        <taxon>Eukaryota</taxon>
        <taxon>Metazoa</taxon>
        <taxon>Ecdysozoa</taxon>
        <taxon>Arthropoda</taxon>
        <taxon>Hexapoda</taxon>
        <taxon>Insecta</taxon>
        <taxon>Pterygota</taxon>
        <taxon>Neoptera</taxon>
        <taxon>Endopterygota</taxon>
        <taxon>Lepidoptera</taxon>
        <taxon>Glossata</taxon>
        <taxon>Ditrysia</taxon>
        <taxon>Noctuoidea</taxon>
        <taxon>Noctuidae</taxon>
        <taxon>Amphipyrinae</taxon>
        <taxon>Spodoptera</taxon>
    </lineage>
</organism>
<proteinExistence type="predicted"/>
<evidence type="ECO:0000256" key="1">
    <source>
        <dbReference type="SAM" id="Phobius"/>
    </source>
</evidence>
<reference evidence="2" key="1">
    <citation type="submission" date="2016-07" db="EMBL/GenBank/DDBJ databases">
        <authorList>
            <person name="Bretaudeau A."/>
        </authorList>
    </citation>
    <scope>NUCLEOTIDE SEQUENCE</scope>
    <source>
        <strain evidence="2">Rice</strain>
        <tissue evidence="2">Whole body</tissue>
    </source>
</reference>
<keyword evidence="1" id="KW-1133">Transmembrane helix</keyword>
<keyword evidence="1" id="KW-0812">Transmembrane</keyword>
<dbReference type="AlphaFoldDB" id="A0A2H1VCD6"/>
<name>A0A2H1VCD6_SPOFR</name>
<dbReference type="EMBL" id="ODYU01001606">
    <property type="protein sequence ID" value="SOQ38062.1"/>
    <property type="molecule type" value="Genomic_DNA"/>
</dbReference>
<feature type="transmembrane region" description="Helical" evidence="1">
    <location>
        <begin position="101"/>
        <end position="120"/>
    </location>
</feature>
<accession>A0A2H1VCD6</accession>
<keyword evidence="1" id="KW-0472">Membrane</keyword>
<sequence>MAVIYGRTKQNRLHGCCSGRELAAAQRVAGSIPARSNSTVIQVWVSCVCELSLPCLVGRVVVSATVGQGVSGSIPGSGKVLLGYFRFLRKFLSSSIVKKMALRYALDIILSIYAFFVGWGETIQCLFLPLERESGIEKIGAGKQEVETPDGAQSPLPMDTRNTRGVRSALSAFLRVKNLRVVGESWFGKIGKRGKSSNDFSCLGTRGSVRLLLTINHPVLTLAFRAGAPPVNEQTDHLMVSIAAAYGHLKHQRRYKCVAGLLRVRNLRVVGELEIGKGEIIQFFSPALSEERGSIRFLLTKNHPLSTFAFQTEASGENHPMTSVALGEARGSVRLLLNKNHRFKYRQIINTYNIIPQKHFMLNVAKTRPYSSHCKKLIRSRVEPSF</sequence>
<gene>
    <name evidence="2" type="ORF">SFRICE_009394</name>
</gene>
<protein>
    <submittedName>
        <fullName evidence="2">SFRICE_009394</fullName>
    </submittedName>
</protein>